<dbReference type="GO" id="GO:0052856">
    <property type="term" value="F:NAD(P)HX epimerase activity"/>
    <property type="evidence" value="ECO:0007669"/>
    <property type="project" value="UniProtKB-UniRule"/>
</dbReference>
<dbReference type="EMBL" id="PCTA01000001">
    <property type="protein sequence ID" value="PIP62202.1"/>
    <property type="molecule type" value="Genomic_DNA"/>
</dbReference>
<comment type="function">
    <text evidence="1">Catalyzes the epimerization of the S- and R-forms of NAD(P)HX, a damaged form of NAD(P)H that is a result of enzymatic or heat-dependent hydration. This is a prerequisite for the S-specific NAD(P)H-hydrate dehydratase to allow the repair of both epimers of NAD(P)HX.</text>
</comment>
<feature type="binding site" evidence="1">
    <location>
        <position position="213"/>
    </location>
    <ligand>
        <name>K(+)</name>
        <dbReference type="ChEBI" id="CHEBI:29103"/>
    </ligand>
</feature>
<keyword evidence="1" id="KW-0521">NADP</keyword>
<keyword evidence="1" id="KW-0547">Nucleotide-binding</keyword>
<protein>
    <recommendedName>
        <fullName evidence="1">NAD(P)H-hydrate epimerase</fullName>
        <ecNumber evidence="1">5.1.99.6</ecNumber>
    </recommendedName>
    <alternativeName>
        <fullName evidence="1">NAD(P)HX epimerase</fullName>
    </alternativeName>
</protein>
<dbReference type="PANTHER" id="PTHR13612">
    <property type="entry name" value="ENHANCER OF MRNA-DECAPPING PROTEIN 3"/>
    <property type="match status" value="1"/>
</dbReference>
<dbReference type="InterPro" id="IPR036652">
    <property type="entry name" value="YjeF_N_dom_sf"/>
</dbReference>
<dbReference type="GO" id="GO:0031087">
    <property type="term" value="P:deadenylation-independent decapping of nuclear-transcribed mRNA"/>
    <property type="evidence" value="ECO:0007669"/>
    <property type="project" value="TreeGrafter"/>
</dbReference>
<comment type="caution">
    <text evidence="3">The sequence shown here is derived from an EMBL/GenBank/DDBJ whole genome shotgun (WGS) entry which is preliminary data.</text>
</comment>
<keyword evidence="1" id="KW-0520">NAD</keyword>
<keyword evidence="1" id="KW-0413">Isomerase</keyword>
<comment type="cofactor">
    <cofactor evidence="1">
        <name>K(+)</name>
        <dbReference type="ChEBI" id="CHEBI:29103"/>
    </cofactor>
    <text evidence="1">Binds 1 potassium ion per subunit.</text>
</comment>
<dbReference type="SUPFAM" id="SSF64153">
    <property type="entry name" value="YjeF N-terminal domain-like"/>
    <property type="match status" value="1"/>
</dbReference>
<gene>
    <name evidence="1" type="primary">nnrE</name>
    <name evidence="3" type="ORF">COW99_00020</name>
</gene>
<comment type="caution">
    <text evidence="1">Lacks conserved residue(s) required for the propagation of feature annotation.</text>
</comment>
<dbReference type="GO" id="GO:0003729">
    <property type="term" value="F:mRNA binding"/>
    <property type="evidence" value="ECO:0007669"/>
    <property type="project" value="TreeGrafter"/>
</dbReference>
<dbReference type="GO" id="GO:0046872">
    <property type="term" value="F:metal ion binding"/>
    <property type="evidence" value="ECO:0007669"/>
    <property type="project" value="UniProtKB-KW"/>
</dbReference>
<dbReference type="PROSITE" id="PS51385">
    <property type="entry name" value="YJEF_N"/>
    <property type="match status" value="1"/>
</dbReference>
<dbReference type="AlphaFoldDB" id="A0A2H0BX14"/>
<feature type="binding site" evidence="1">
    <location>
        <position position="210"/>
    </location>
    <ligand>
        <name>(6S)-NADPHX</name>
        <dbReference type="ChEBI" id="CHEBI:64076"/>
    </ligand>
</feature>
<keyword evidence="1" id="KW-0479">Metal-binding</keyword>
<dbReference type="GO" id="GO:0033962">
    <property type="term" value="P:P-body assembly"/>
    <property type="evidence" value="ECO:0007669"/>
    <property type="project" value="TreeGrafter"/>
</dbReference>
<evidence type="ECO:0000259" key="2">
    <source>
        <dbReference type="PROSITE" id="PS51385"/>
    </source>
</evidence>
<dbReference type="Pfam" id="PF02781">
    <property type="entry name" value="G6PD_C"/>
    <property type="match status" value="1"/>
</dbReference>
<dbReference type="Gene3D" id="3.40.50.10260">
    <property type="entry name" value="YjeF N-terminal domain"/>
    <property type="match status" value="1"/>
</dbReference>
<dbReference type="InterPro" id="IPR022675">
    <property type="entry name" value="G6P_DH_C"/>
</dbReference>
<dbReference type="Proteomes" id="UP000231246">
    <property type="component" value="Unassembled WGS sequence"/>
</dbReference>
<organism evidence="3 4">
    <name type="scientific">Candidatus Roizmanbacteria bacterium CG22_combo_CG10-13_8_21_14_all_38_20</name>
    <dbReference type="NCBI Taxonomy" id="1974862"/>
    <lineage>
        <taxon>Bacteria</taxon>
        <taxon>Candidatus Roizmaniibacteriota</taxon>
    </lineage>
</organism>
<comment type="similarity">
    <text evidence="1">Belongs to the NnrE/AIBP family.</text>
</comment>
<dbReference type="InterPro" id="IPR004443">
    <property type="entry name" value="YjeF_N_dom"/>
</dbReference>
<accession>A0A2H0BX14</accession>
<dbReference type="GO" id="GO:0050661">
    <property type="term" value="F:NADP binding"/>
    <property type="evidence" value="ECO:0007669"/>
    <property type="project" value="InterPro"/>
</dbReference>
<feature type="binding site" evidence="1">
    <location>
        <position position="110"/>
    </location>
    <ligand>
        <name>K(+)</name>
        <dbReference type="ChEBI" id="CHEBI:29103"/>
    </ligand>
</feature>
<proteinExistence type="inferred from homology"/>
<reference evidence="3 4" key="1">
    <citation type="submission" date="2017-09" db="EMBL/GenBank/DDBJ databases">
        <title>Depth-based differentiation of microbial function through sediment-hosted aquifers and enrichment of novel symbionts in the deep terrestrial subsurface.</title>
        <authorList>
            <person name="Probst A.J."/>
            <person name="Ladd B."/>
            <person name="Jarett J.K."/>
            <person name="Geller-Mcgrath D.E."/>
            <person name="Sieber C.M."/>
            <person name="Emerson J.B."/>
            <person name="Anantharaman K."/>
            <person name="Thomas B.C."/>
            <person name="Malmstrom R."/>
            <person name="Stieglmeier M."/>
            <person name="Klingl A."/>
            <person name="Woyke T."/>
            <person name="Ryan C.M."/>
            <person name="Banfield J.F."/>
        </authorList>
    </citation>
    <scope>NUCLEOTIDE SEQUENCE [LARGE SCALE GENOMIC DNA]</scope>
    <source>
        <strain evidence="3">CG22_combo_CG10-13_8_21_14_all_38_20</strain>
    </source>
</reference>
<dbReference type="NCBIfam" id="TIGR00197">
    <property type="entry name" value="yjeF_nterm"/>
    <property type="match status" value="1"/>
</dbReference>
<dbReference type="GO" id="GO:0004345">
    <property type="term" value="F:glucose-6-phosphate dehydrogenase activity"/>
    <property type="evidence" value="ECO:0007669"/>
    <property type="project" value="InterPro"/>
</dbReference>
<evidence type="ECO:0000256" key="1">
    <source>
        <dbReference type="HAMAP-Rule" id="MF_01966"/>
    </source>
</evidence>
<comment type="catalytic activity">
    <reaction evidence="1">
        <text>(6R)-NADPHX = (6S)-NADPHX</text>
        <dbReference type="Rhea" id="RHEA:32227"/>
        <dbReference type="ChEBI" id="CHEBI:64076"/>
        <dbReference type="ChEBI" id="CHEBI:64077"/>
        <dbReference type="EC" id="5.1.99.6"/>
    </reaction>
</comment>
<dbReference type="HAMAP" id="MF_01966">
    <property type="entry name" value="NADHX_epimerase"/>
    <property type="match status" value="1"/>
</dbReference>
<evidence type="ECO:0000313" key="3">
    <source>
        <dbReference type="EMBL" id="PIP62202.1"/>
    </source>
</evidence>
<feature type="binding site" evidence="1">
    <location>
        <position position="177"/>
    </location>
    <ligand>
        <name>K(+)</name>
        <dbReference type="ChEBI" id="CHEBI:29103"/>
    </ligand>
</feature>
<dbReference type="Pfam" id="PF03853">
    <property type="entry name" value="YjeF_N"/>
    <property type="match status" value="1"/>
</dbReference>
<dbReference type="PANTHER" id="PTHR13612:SF0">
    <property type="entry name" value="ENHANCER OF MRNA-DECAPPING PROTEIN 3"/>
    <property type="match status" value="1"/>
</dbReference>
<evidence type="ECO:0000313" key="4">
    <source>
        <dbReference type="Proteomes" id="UP000231246"/>
    </source>
</evidence>
<keyword evidence="1" id="KW-0630">Potassium</keyword>
<comment type="catalytic activity">
    <reaction evidence="1">
        <text>(6R)-NADHX = (6S)-NADHX</text>
        <dbReference type="Rhea" id="RHEA:32215"/>
        <dbReference type="ChEBI" id="CHEBI:64074"/>
        <dbReference type="ChEBI" id="CHEBI:64075"/>
        <dbReference type="EC" id="5.1.99.6"/>
    </reaction>
</comment>
<dbReference type="EC" id="5.1.99.6" evidence="1"/>
<name>A0A2H0BX14_9BACT</name>
<sequence>MNPKEEIKIQFWSKKPGLTMEVQKADFNFEYQEKSTATQYTDEYEKLLFDCSVTIEQMREVDRLMVEEVGVSILMMMENASRNIALLSRRMLGGSVKNKRIVILCGKGNNGGDGLGAARHLINLGADVACFLSTTSSELRTDARVQYTVLKNIEAPIYEPSNSALDSMLTRADLIIDALLGYNIQENPKEPLASLIRSANNADKPVLAVDIPSGLNGDTGEASDSTMRATTTLTLALPKVGLLTDKARDYVGELYVADLSVPEAVYEKLNIHIQNIFEHEEIIKIS</sequence>
<feature type="binding site" evidence="1">
    <location>
        <begin position="109"/>
        <end position="113"/>
    </location>
    <ligand>
        <name>(6S)-NADPHX</name>
        <dbReference type="ChEBI" id="CHEBI:64076"/>
    </ligand>
</feature>
<dbReference type="GO" id="GO:0006006">
    <property type="term" value="P:glucose metabolic process"/>
    <property type="evidence" value="ECO:0007669"/>
    <property type="project" value="InterPro"/>
</dbReference>
<feature type="domain" description="YjeF N-terminal" evidence="2">
    <location>
        <begin position="58"/>
        <end position="267"/>
    </location>
</feature>
<dbReference type="GO" id="GO:0000932">
    <property type="term" value="C:P-body"/>
    <property type="evidence" value="ECO:0007669"/>
    <property type="project" value="TreeGrafter"/>
</dbReference>